<dbReference type="RefSeq" id="WP_110451159.1">
    <property type="nucleotide sequence ID" value="NZ_CP029479.1"/>
</dbReference>
<keyword evidence="1" id="KW-1133">Transmembrane helix</keyword>
<dbReference type="InterPro" id="IPR016990">
    <property type="entry name" value="UCP032162_TM"/>
</dbReference>
<keyword evidence="3" id="KW-1185">Reference proteome</keyword>
<evidence type="ECO:0000256" key="1">
    <source>
        <dbReference type="SAM" id="Phobius"/>
    </source>
</evidence>
<dbReference type="InterPro" id="IPR019253">
    <property type="entry name" value="DUF2244_TM"/>
</dbReference>
<name>A0A2Z3HQG3_9CAUL</name>
<accession>A0A2Z3HQG3</accession>
<protein>
    <submittedName>
        <fullName evidence="2">DUF2244 domain-containing protein</fullName>
    </submittedName>
</protein>
<organism evidence="2 3">
    <name type="scientific">Phenylobacterium parvum</name>
    <dbReference type="NCBI Taxonomy" id="2201350"/>
    <lineage>
        <taxon>Bacteria</taxon>
        <taxon>Pseudomonadati</taxon>
        <taxon>Pseudomonadota</taxon>
        <taxon>Alphaproteobacteria</taxon>
        <taxon>Caulobacterales</taxon>
        <taxon>Caulobacteraceae</taxon>
        <taxon>Phenylobacterium</taxon>
    </lineage>
</organism>
<proteinExistence type="predicted"/>
<evidence type="ECO:0000313" key="2">
    <source>
        <dbReference type="EMBL" id="AWM78593.1"/>
    </source>
</evidence>
<feature type="transmembrane region" description="Helical" evidence="1">
    <location>
        <begin position="21"/>
        <end position="41"/>
    </location>
</feature>
<dbReference type="KEGG" id="phb:HYN04_13000"/>
<reference evidence="3" key="1">
    <citation type="submission" date="2018-05" db="EMBL/GenBank/DDBJ databases">
        <title>Genome sequencing of Phenylobacterium sp. HYN0004.</title>
        <authorList>
            <person name="Yi H."/>
            <person name="Baek C."/>
        </authorList>
    </citation>
    <scope>NUCLEOTIDE SEQUENCE [LARGE SCALE GENOMIC DNA]</scope>
    <source>
        <strain evidence="3">HYN0004</strain>
    </source>
</reference>
<sequence>MNDLEILNVEIRPHRSLSDRGFIILISIITFINCVTAAVFLAMGATLVPIFLGLDVLAIVVAFAVSFSSARRIERVVVTESRVRLIEETPHRRVLVWEGPTAFTRLSSEAEDDRVIDLRLAVSGREASVGKALGPDARAELMRTLDAALQKARRPRNLAW</sequence>
<dbReference type="OrthoDB" id="9808190at2"/>
<feature type="transmembrane region" description="Helical" evidence="1">
    <location>
        <begin position="47"/>
        <end position="67"/>
    </location>
</feature>
<keyword evidence="1" id="KW-0812">Transmembrane</keyword>
<dbReference type="AlphaFoldDB" id="A0A2Z3HQG3"/>
<dbReference type="EMBL" id="CP029479">
    <property type="protein sequence ID" value="AWM78593.1"/>
    <property type="molecule type" value="Genomic_DNA"/>
</dbReference>
<evidence type="ECO:0000313" key="3">
    <source>
        <dbReference type="Proteomes" id="UP000247763"/>
    </source>
</evidence>
<dbReference type="Pfam" id="PF10003">
    <property type="entry name" value="DUF2244"/>
    <property type="match status" value="1"/>
</dbReference>
<dbReference type="Proteomes" id="UP000247763">
    <property type="component" value="Chromosome"/>
</dbReference>
<gene>
    <name evidence="2" type="ORF">HYN04_13000</name>
</gene>
<dbReference type="PIRSF" id="PIRSF032162">
    <property type="entry name" value="UCP032162_imp"/>
    <property type="match status" value="1"/>
</dbReference>
<keyword evidence="1" id="KW-0472">Membrane</keyword>